<dbReference type="InterPro" id="IPR029039">
    <property type="entry name" value="Flavoprotein-like_sf"/>
</dbReference>
<dbReference type="InterPro" id="IPR026816">
    <property type="entry name" value="Flavodoxin_dom"/>
</dbReference>
<feature type="domain" description="Flavodoxin" evidence="1">
    <location>
        <begin position="5"/>
        <end position="127"/>
    </location>
</feature>
<accession>A0A964WX16</accession>
<dbReference type="Gene3D" id="3.40.50.360">
    <property type="match status" value="1"/>
</dbReference>
<dbReference type="EMBL" id="JAAABI010000001">
    <property type="protein sequence ID" value="NAY91343.1"/>
    <property type="molecule type" value="Genomic_DNA"/>
</dbReference>
<dbReference type="SUPFAM" id="SSF52218">
    <property type="entry name" value="Flavoproteins"/>
    <property type="match status" value="1"/>
</dbReference>
<name>A0A964WX16_9FLAO</name>
<evidence type="ECO:0000313" key="2">
    <source>
        <dbReference type="EMBL" id="NAY91343.1"/>
    </source>
</evidence>
<reference evidence="2" key="1">
    <citation type="submission" date="2020-01" db="EMBL/GenBank/DDBJ databases">
        <title>Muricauda ochracea sp. nov., isolated from a tidal flat of Garorim bay in Korea.</title>
        <authorList>
            <person name="Kim D."/>
            <person name="Yoo Y."/>
            <person name="Kim J.-J."/>
        </authorList>
    </citation>
    <scope>NUCLEOTIDE SEQUENCE</scope>
    <source>
        <strain evidence="2">JGD-17</strain>
    </source>
</reference>
<evidence type="ECO:0000259" key="1">
    <source>
        <dbReference type="Pfam" id="PF12724"/>
    </source>
</evidence>
<proteinExistence type="predicted"/>
<comment type="caution">
    <text evidence="2">The sequence shown here is derived from an EMBL/GenBank/DDBJ whole genome shotgun (WGS) entry which is preliminary data.</text>
</comment>
<dbReference type="Proteomes" id="UP000667650">
    <property type="component" value="Unassembled WGS sequence"/>
</dbReference>
<dbReference type="AlphaFoldDB" id="A0A964WX16"/>
<dbReference type="RefSeq" id="WP_166522710.1">
    <property type="nucleotide sequence ID" value="NZ_JAAABI010000001.1"/>
</dbReference>
<dbReference type="Pfam" id="PF12724">
    <property type="entry name" value="Flavodoxin_5"/>
    <property type="match status" value="1"/>
</dbReference>
<protein>
    <recommendedName>
        <fullName evidence="1">Flavodoxin domain-containing protein</fullName>
    </recommendedName>
</protein>
<organism evidence="2 3">
    <name type="scientific">Flagellimonas ochracea</name>
    <dbReference type="NCBI Taxonomy" id="2696472"/>
    <lineage>
        <taxon>Bacteria</taxon>
        <taxon>Pseudomonadati</taxon>
        <taxon>Bacteroidota</taxon>
        <taxon>Flavobacteriia</taxon>
        <taxon>Flavobacteriales</taxon>
        <taxon>Flavobacteriaceae</taxon>
        <taxon>Flagellimonas</taxon>
    </lineage>
</organism>
<gene>
    <name evidence="2" type="ORF">GTQ34_05370</name>
</gene>
<evidence type="ECO:0000313" key="3">
    <source>
        <dbReference type="Proteomes" id="UP000667650"/>
    </source>
</evidence>
<keyword evidence="3" id="KW-1185">Reference proteome</keyword>
<sequence>MKGAIFFSGKYGSTEQYAKWIGEATGLPILDIKDDHADPSKYDFLVLGSSVLYFKLTIRKWARANLSKLNGRSKILFSVSGAGASAKLNNWVANSLPEELLSQMEHVALGGKLDHSKISWWLRQILWVGSLFNPNPQARKEERYGFDHMDKSSIEPIVEKIKQHQQRVVSS</sequence>